<dbReference type="EMBL" id="JBHTMK010000004">
    <property type="protein sequence ID" value="MFD1364022.1"/>
    <property type="molecule type" value="Genomic_DNA"/>
</dbReference>
<comment type="caution">
    <text evidence="1">The sequence shown here is derived from an EMBL/GenBank/DDBJ whole genome shotgun (WGS) entry which is preliminary data.</text>
</comment>
<accession>A0ABW4A1V1</accession>
<gene>
    <name evidence="1" type="ORF">ACFQ5G_01550</name>
</gene>
<keyword evidence="2" id="KW-1185">Reference proteome</keyword>
<reference evidence="2" key="1">
    <citation type="journal article" date="2019" name="Int. J. Syst. Evol. Microbiol.">
        <title>The Global Catalogue of Microorganisms (GCM) 10K type strain sequencing project: providing services to taxonomists for standard genome sequencing and annotation.</title>
        <authorList>
            <consortium name="The Broad Institute Genomics Platform"/>
            <consortium name="The Broad Institute Genome Sequencing Center for Infectious Disease"/>
            <person name="Wu L."/>
            <person name="Ma J."/>
        </authorList>
    </citation>
    <scope>NUCLEOTIDE SEQUENCE [LARGE SCALE GENOMIC DNA]</scope>
    <source>
        <strain evidence="2">CCM 7526</strain>
    </source>
</reference>
<dbReference type="Proteomes" id="UP001597183">
    <property type="component" value="Unassembled WGS sequence"/>
</dbReference>
<evidence type="ECO:0000313" key="1">
    <source>
        <dbReference type="EMBL" id="MFD1364022.1"/>
    </source>
</evidence>
<organism evidence="1 2">
    <name type="scientific">Actinoplanes sichuanensis</name>
    <dbReference type="NCBI Taxonomy" id="512349"/>
    <lineage>
        <taxon>Bacteria</taxon>
        <taxon>Bacillati</taxon>
        <taxon>Actinomycetota</taxon>
        <taxon>Actinomycetes</taxon>
        <taxon>Micromonosporales</taxon>
        <taxon>Micromonosporaceae</taxon>
        <taxon>Actinoplanes</taxon>
    </lineage>
</organism>
<name>A0ABW4A1V1_9ACTN</name>
<proteinExistence type="predicted"/>
<evidence type="ECO:0000313" key="2">
    <source>
        <dbReference type="Proteomes" id="UP001597183"/>
    </source>
</evidence>
<protein>
    <submittedName>
        <fullName evidence="1">Uncharacterized protein</fullName>
    </submittedName>
</protein>
<sequence length="94" mass="10692">MMPEIGFADSRDARVGHIDSLILAGRSYHFRFTPNPLFPEIPLATIEAIRGPLSIDDWEFQRTHWAAKVANLYRIVQETAAGRLARISQSRKTQ</sequence>
<dbReference type="RefSeq" id="WP_317794062.1">
    <property type="nucleotide sequence ID" value="NZ_AP028461.1"/>
</dbReference>